<comment type="caution">
    <text evidence="5">The sequence shown here is derived from an EMBL/GenBank/DDBJ whole genome shotgun (WGS) entry which is preliminary data.</text>
</comment>
<sequence length="137" mass="15794">MDWIALDERQQTGHALIDEDHERVVALINQLASAITQHQSKEVCGTLLDQIIQNTKAHFARENRLMAEHRYPRAEEHMTQHAHLVEEAQSLKRWFDTAAVESVMSVSLLHFLESWWTEHIPTSDQALADFIASARRS</sequence>
<dbReference type="SUPFAM" id="SSF47188">
    <property type="entry name" value="Hemerythrin-like"/>
    <property type="match status" value="1"/>
</dbReference>
<feature type="domain" description="Hemerythrin-like" evidence="4">
    <location>
        <begin position="13"/>
        <end position="128"/>
    </location>
</feature>
<dbReference type="PANTHER" id="PTHR37164:SF1">
    <property type="entry name" value="BACTERIOHEMERYTHRIN"/>
    <property type="match status" value="1"/>
</dbReference>
<protein>
    <submittedName>
        <fullName evidence="5">Bacteriohemerythrin</fullName>
    </submittedName>
</protein>
<comment type="similarity">
    <text evidence="1">Belongs to the hemerythrin family.</text>
</comment>
<evidence type="ECO:0000313" key="5">
    <source>
        <dbReference type="EMBL" id="OIQ99174.1"/>
    </source>
</evidence>
<reference evidence="5" key="1">
    <citation type="submission" date="2016-10" db="EMBL/GenBank/DDBJ databases">
        <title>Sequence of Gallionella enrichment culture.</title>
        <authorList>
            <person name="Poehlein A."/>
            <person name="Muehling M."/>
            <person name="Daniel R."/>
        </authorList>
    </citation>
    <scope>NUCLEOTIDE SEQUENCE</scope>
</reference>
<dbReference type="PANTHER" id="PTHR37164">
    <property type="entry name" value="BACTERIOHEMERYTHRIN"/>
    <property type="match status" value="1"/>
</dbReference>
<dbReference type="InterPro" id="IPR012312">
    <property type="entry name" value="Hemerythrin-like"/>
</dbReference>
<accession>A0A1J5RT73</accession>
<dbReference type="GO" id="GO:0046872">
    <property type="term" value="F:metal ion binding"/>
    <property type="evidence" value="ECO:0007669"/>
    <property type="project" value="UniProtKB-KW"/>
</dbReference>
<organism evidence="5">
    <name type="scientific">mine drainage metagenome</name>
    <dbReference type="NCBI Taxonomy" id="410659"/>
    <lineage>
        <taxon>unclassified sequences</taxon>
        <taxon>metagenomes</taxon>
        <taxon>ecological metagenomes</taxon>
    </lineage>
</organism>
<evidence type="ECO:0000256" key="2">
    <source>
        <dbReference type="ARBA" id="ARBA00022723"/>
    </source>
</evidence>
<dbReference type="InterPro" id="IPR012827">
    <property type="entry name" value="Hemerythrin_metal-bd"/>
</dbReference>
<evidence type="ECO:0000256" key="3">
    <source>
        <dbReference type="ARBA" id="ARBA00023004"/>
    </source>
</evidence>
<evidence type="ECO:0000259" key="4">
    <source>
        <dbReference type="Pfam" id="PF01814"/>
    </source>
</evidence>
<keyword evidence="3" id="KW-0408">Iron</keyword>
<keyword evidence="2" id="KW-0479">Metal-binding</keyword>
<evidence type="ECO:0000256" key="1">
    <source>
        <dbReference type="ARBA" id="ARBA00010587"/>
    </source>
</evidence>
<dbReference type="InterPro" id="IPR050669">
    <property type="entry name" value="Hemerythrin"/>
</dbReference>
<dbReference type="CDD" id="cd12107">
    <property type="entry name" value="Hemerythrin"/>
    <property type="match status" value="1"/>
</dbReference>
<dbReference type="PROSITE" id="PS00550">
    <property type="entry name" value="HEMERYTHRINS"/>
    <property type="match status" value="1"/>
</dbReference>
<dbReference type="InterPro" id="IPR016131">
    <property type="entry name" value="Haemerythrin_Fe_BS"/>
</dbReference>
<name>A0A1J5RT73_9ZZZZ</name>
<dbReference type="InterPro" id="IPR035938">
    <property type="entry name" value="Hemerythrin-like_sf"/>
</dbReference>
<dbReference type="Pfam" id="PF01814">
    <property type="entry name" value="Hemerythrin"/>
    <property type="match status" value="1"/>
</dbReference>
<dbReference type="EMBL" id="MLJW01000109">
    <property type="protein sequence ID" value="OIQ99174.1"/>
    <property type="molecule type" value="Genomic_DNA"/>
</dbReference>
<dbReference type="NCBIfam" id="TIGR02481">
    <property type="entry name" value="hemeryth_dom"/>
    <property type="match status" value="1"/>
</dbReference>
<dbReference type="AlphaFoldDB" id="A0A1J5RT73"/>
<gene>
    <name evidence="5" type="ORF">GALL_187560</name>
</gene>
<dbReference type="Gene3D" id="1.20.120.50">
    <property type="entry name" value="Hemerythrin-like"/>
    <property type="match status" value="1"/>
</dbReference>
<dbReference type="NCBIfam" id="NF033749">
    <property type="entry name" value="bact_hemeryth"/>
    <property type="match status" value="1"/>
</dbReference>
<proteinExistence type="inferred from homology"/>